<dbReference type="EMBL" id="MT074447">
    <property type="protein sequence ID" value="QIN99227.1"/>
    <property type="molecule type" value="Genomic_DNA"/>
</dbReference>
<protein>
    <submittedName>
        <fullName evidence="2">Uncharacterized protein</fullName>
    </submittedName>
</protein>
<dbReference type="Proteomes" id="UP000500951">
    <property type="component" value="Segment"/>
</dbReference>
<accession>A0A6G8RCX2</accession>
<dbReference type="GeneID" id="300442405"/>
<gene>
    <name evidence="2" type="ORF">phagemcphageface_135</name>
</gene>
<evidence type="ECO:0000256" key="1">
    <source>
        <dbReference type="SAM" id="Phobius"/>
    </source>
</evidence>
<organism evidence="2 3">
    <name type="scientific">Salmonella phage phagemcphageface</name>
    <dbReference type="NCBI Taxonomy" id="2713311"/>
    <lineage>
        <taxon>Viruses</taxon>
        <taxon>Duplodnaviria</taxon>
        <taxon>Heunggongvirae</taxon>
        <taxon>Uroviricota</taxon>
        <taxon>Caudoviricetes</taxon>
        <taxon>Demerecviridae</taxon>
        <taxon>Markadamsvirinae</taxon>
        <taxon>Epseptimavirus</taxon>
        <taxon>Epseptimavirus phagemcphageface</taxon>
    </lineage>
</organism>
<feature type="transmembrane region" description="Helical" evidence="1">
    <location>
        <begin position="6"/>
        <end position="29"/>
    </location>
</feature>
<dbReference type="RefSeq" id="YP_011712417.1">
    <property type="nucleotide sequence ID" value="NC_102109.1"/>
</dbReference>
<keyword evidence="1" id="KW-0472">Membrane</keyword>
<keyword evidence="3" id="KW-1185">Reference proteome</keyword>
<keyword evidence="1" id="KW-0812">Transmembrane</keyword>
<evidence type="ECO:0000313" key="3">
    <source>
        <dbReference type="Proteomes" id="UP000500951"/>
    </source>
</evidence>
<evidence type="ECO:0000313" key="2">
    <source>
        <dbReference type="EMBL" id="QIN99227.1"/>
    </source>
</evidence>
<proteinExistence type="predicted"/>
<name>A0A6G8RCX2_9CAUD</name>
<reference evidence="3" key="1">
    <citation type="submission" date="2020-02" db="EMBL/GenBank/DDBJ databases">
        <authorList>
            <person name="Olsen N.S."/>
            <person name="Forero-Junco L."/>
            <person name="Kot W."/>
            <person name="Hansen L.H."/>
        </authorList>
    </citation>
    <scope>NUCLEOTIDE SEQUENCE [LARGE SCALE GENOMIC DNA]</scope>
</reference>
<keyword evidence="1" id="KW-1133">Transmembrane helix</keyword>
<sequence>MTYSQFFYSLGLGALVSLCISMGTTGYMLSQRDADLPKPVTKEVYVYTSPEVQAIAERNRVLAEANVALKQTELDEALSKYSGVEVVDAYKMEDSIEVKLQIEEGKRFCKMNDSSLVKIKFYETISPYIKCSNGVTD</sequence>